<dbReference type="InterPro" id="IPR036322">
    <property type="entry name" value="WD40_repeat_dom_sf"/>
</dbReference>
<feature type="repeat" description="WD" evidence="7">
    <location>
        <begin position="13"/>
        <end position="47"/>
    </location>
</feature>
<evidence type="ECO:0000256" key="6">
    <source>
        <dbReference type="ARBA" id="ARBA00023425"/>
    </source>
</evidence>
<dbReference type="AlphaFoldDB" id="A0AAD5ING8"/>
<proteinExistence type="predicted"/>
<feature type="domain" description="Anaphase-promoting complex subunit 4-like WD40" evidence="8">
    <location>
        <begin position="3"/>
        <end position="63"/>
    </location>
</feature>
<keyword evidence="4" id="KW-0498">Mitosis</keyword>
<dbReference type="GO" id="GO:0010997">
    <property type="term" value="F:anaphase-promoting complex binding"/>
    <property type="evidence" value="ECO:0007669"/>
    <property type="project" value="InterPro"/>
</dbReference>
<evidence type="ECO:0000256" key="4">
    <source>
        <dbReference type="ARBA" id="ARBA00022776"/>
    </source>
</evidence>
<evidence type="ECO:0000256" key="7">
    <source>
        <dbReference type="PROSITE-ProRule" id="PRU00221"/>
    </source>
</evidence>
<dbReference type="SMART" id="SM00320">
    <property type="entry name" value="WD40"/>
    <property type="match status" value="4"/>
</dbReference>
<dbReference type="PANTHER" id="PTHR19918">
    <property type="entry name" value="CELL DIVISION CYCLE 20 CDC20 FIZZY -RELATED"/>
    <property type="match status" value="1"/>
</dbReference>
<reference evidence="9" key="2">
    <citation type="submission" date="2023-02" db="EMBL/GenBank/DDBJ databases">
        <authorList>
            <person name="Swenson N.G."/>
            <person name="Wegrzyn J.L."/>
            <person name="Mcevoy S.L."/>
        </authorList>
    </citation>
    <scope>NUCLEOTIDE SEQUENCE</scope>
    <source>
        <strain evidence="9">91603</strain>
        <tissue evidence="9">Leaf</tissue>
    </source>
</reference>
<dbReference type="PANTHER" id="PTHR19918:SF8">
    <property type="entry name" value="FI02843P"/>
    <property type="match status" value="1"/>
</dbReference>
<dbReference type="GO" id="GO:0031145">
    <property type="term" value="P:anaphase-promoting complex-dependent catabolic process"/>
    <property type="evidence" value="ECO:0007669"/>
    <property type="project" value="TreeGrafter"/>
</dbReference>
<dbReference type="InterPro" id="IPR015943">
    <property type="entry name" value="WD40/YVTN_repeat-like_dom_sf"/>
</dbReference>
<dbReference type="Pfam" id="PF00400">
    <property type="entry name" value="WD40"/>
    <property type="match status" value="1"/>
</dbReference>
<evidence type="ECO:0000256" key="5">
    <source>
        <dbReference type="ARBA" id="ARBA00023306"/>
    </source>
</evidence>
<dbReference type="GO" id="GO:1905786">
    <property type="term" value="P:positive regulation of anaphase-promoting complex-dependent catabolic process"/>
    <property type="evidence" value="ECO:0007669"/>
    <property type="project" value="TreeGrafter"/>
</dbReference>
<reference evidence="9" key="1">
    <citation type="journal article" date="2022" name="Plant J.">
        <title>Strategies of tolerance reflected in two North American maple genomes.</title>
        <authorList>
            <person name="McEvoy S.L."/>
            <person name="Sezen U.U."/>
            <person name="Trouern-Trend A."/>
            <person name="McMahon S.M."/>
            <person name="Schaberg P.G."/>
            <person name="Yang J."/>
            <person name="Wegrzyn J.L."/>
            <person name="Swenson N.G."/>
        </authorList>
    </citation>
    <scope>NUCLEOTIDE SEQUENCE</scope>
    <source>
        <strain evidence="9">91603</strain>
    </source>
</reference>
<dbReference type="GO" id="GO:1990757">
    <property type="term" value="F:ubiquitin ligase activator activity"/>
    <property type="evidence" value="ECO:0007669"/>
    <property type="project" value="TreeGrafter"/>
</dbReference>
<dbReference type="Pfam" id="PF12894">
    <property type="entry name" value="ANAPC4_WD40"/>
    <property type="match status" value="1"/>
</dbReference>
<keyword evidence="3" id="KW-0677">Repeat</keyword>
<comment type="caution">
    <text evidence="9">The sequence shown here is derived from an EMBL/GenBank/DDBJ whole genome shotgun (WGS) entry which is preliminary data.</text>
</comment>
<name>A0AAD5ING8_ACENE</name>
<dbReference type="GO" id="GO:0051301">
    <property type="term" value="P:cell division"/>
    <property type="evidence" value="ECO:0007669"/>
    <property type="project" value="UniProtKB-KW"/>
</dbReference>
<dbReference type="InterPro" id="IPR024977">
    <property type="entry name" value="Apc4-like_WD40_dom"/>
</dbReference>
<evidence type="ECO:0000313" key="10">
    <source>
        <dbReference type="Proteomes" id="UP001064489"/>
    </source>
</evidence>
<dbReference type="Proteomes" id="UP001064489">
    <property type="component" value="Chromosome 10"/>
</dbReference>
<keyword evidence="10" id="KW-1185">Reference proteome</keyword>
<evidence type="ECO:0000313" key="9">
    <source>
        <dbReference type="EMBL" id="KAI9165590.1"/>
    </source>
</evidence>
<evidence type="ECO:0000256" key="2">
    <source>
        <dbReference type="ARBA" id="ARBA00022618"/>
    </source>
</evidence>
<dbReference type="SUPFAM" id="SSF50978">
    <property type="entry name" value="WD40 repeat-like"/>
    <property type="match status" value="1"/>
</dbReference>
<evidence type="ECO:0000256" key="1">
    <source>
        <dbReference type="ARBA" id="ARBA00022574"/>
    </source>
</evidence>
<comment type="function">
    <text evidence="6">Component of the anaphase promoting complex/cyclosome (APC/C), a cell cycle-regulated E3 ubiquitin-protein ligase complex that controls progression through mitosis and the G1 phase of the cell cycle.</text>
</comment>
<dbReference type="Gene3D" id="2.130.10.10">
    <property type="entry name" value="YVTN repeat-like/Quinoprotein amine dehydrogenase"/>
    <property type="match status" value="2"/>
</dbReference>
<keyword evidence="2" id="KW-0132">Cell division</keyword>
<dbReference type="PROSITE" id="PS50082">
    <property type="entry name" value="WD_REPEATS_2"/>
    <property type="match status" value="1"/>
</dbReference>
<gene>
    <name evidence="9" type="ORF">LWI28_017022</name>
</gene>
<keyword evidence="5" id="KW-0131">Cell cycle</keyword>
<evidence type="ECO:0000256" key="3">
    <source>
        <dbReference type="ARBA" id="ARBA00022737"/>
    </source>
</evidence>
<accession>A0AAD5ING8</accession>
<organism evidence="9 10">
    <name type="scientific">Acer negundo</name>
    <name type="common">Box elder</name>
    <dbReference type="NCBI Taxonomy" id="4023"/>
    <lineage>
        <taxon>Eukaryota</taxon>
        <taxon>Viridiplantae</taxon>
        <taxon>Streptophyta</taxon>
        <taxon>Embryophyta</taxon>
        <taxon>Tracheophyta</taxon>
        <taxon>Spermatophyta</taxon>
        <taxon>Magnoliopsida</taxon>
        <taxon>eudicotyledons</taxon>
        <taxon>Gunneridae</taxon>
        <taxon>Pentapetalae</taxon>
        <taxon>rosids</taxon>
        <taxon>malvids</taxon>
        <taxon>Sapindales</taxon>
        <taxon>Sapindaceae</taxon>
        <taxon>Hippocastanoideae</taxon>
        <taxon>Acereae</taxon>
        <taxon>Acer</taxon>
    </lineage>
</organism>
<dbReference type="InterPro" id="IPR033010">
    <property type="entry name" value="Cdc20/Fizzy"/>
</dbReference>
<dbReference type="InterPro" id="IPR001680">
    <property type="entry name" value="WD40_rpt"/>
</dbReference>
<protein>
    <recommendedName>
        <fullName evidence="8">Anaphase-promoting complex subunit 4-like WD40 domain-containing protein</fullName>
    </recommendedName>
</protein>
<dbReference type="GO" id="GO:0005680">
    <property type="term" value="C:anaphase-promoting complex"/>
    <property type="evidence" value="ECO:0007669"/>
    <property type="project" value="TreeGrafter"/>
</dbReference>
<sequence length="263" mass="29713">MFWQLDTIGDGLVTCLSWVPDGRHIVVGWNNSHVEIWDFTTNGKLTTLRGGHKSKVSSQAWNNNHTLTTRAMDGGGNAKLLHIWDRRKSMASATKWLYRLEEHTSSIRALAWCPFQANLLVTRGESGDGCMKFWNTHTGAYLNSIDTSSQICALLWNKYERELLSCHGGFTKNQPTLWKYPSIMKTVELTGHTSRVLFMAQSPDNCTMALATVGAEATIRFRMFSGILDWLNVLLKHYVNHLLTLIISDDENQILALIIRLCG</sequence>
<evidence type="ECO:0000259" key="8">
    <source>
        <dbReference type="Pfam" id="PF12894"/>
    </source>
</evidence>
<dbReference type="EMBL" id="JAJSOW010000105">
    <property type="protein sequence ID" value="KAI9165590.1"/>
    <property type="molecule type" value="Genomic_DNA"/>
</dbReference>
<keyword evidence="1 7" id="KW-0853">WD repeat</keyword>